<name>A0ACB8X756_9TELE</name>
<evidence type="ECO:0000313" key="1">
    <source>
        <dbReference type="EMBL" id="KAI3375874.1"/>
    </source>
</evidence>
<protein>
    <submittedName>
        <fullName evidence="1">Uncharacterized protein</fullName>
    </submittedName>
</protein>
<organism evidence="1 2">
    <name type="scientific">Scortum barcoo</name>
    <name type="common">barcoo grunter</name>
    <dbReference type="NCBI Taxonomy" id="214431"/>
    <lineage>
        <taxon>Eukaryota</taxon>
        <taxon>Metazoa</taxon>
        <taxon>Chordata</taxon>
        <taxon>Craniata</taxon>
        <taxon>Vertebrata</taxon>
        <taxon>Euteleostomi</taxon>
        <taxon>Actinopterygii</taxon>
        <taxon>Neopterygii</taxon>
        <taxon>Teleostei</taxon>
        <taxon>Neoteleostei</taxon>
        <taxon>Acanthomorphata</taxon>
        <taxon>Eupercaria</taxon>
        <taxon>Centrarchiformes</taxon>
        <taxon>Terapontoidei</taxon>
        <taxon>Terapontidae</taxon>
        <taxon>Scortum</taxon>
    </lineage>
</organism>
<evidence type="ECO:0000313" key="2">
    <source>
        <dbReference type="Proteomes" id="UP000831701"/>
    </source>
</evidence>
<dbReference type="Proteomes" id="UP000831701">
    <property type="component" value="Chromosome 2"/>
</dbReference>
<sequence>MPLSGNLCVIGFPSGQKEIEIVRIIEPWRRRQFVNDELQQVKDPSLVCQILINQGIQDIMMDGKKADAVVTYKTSMYYGSSGSPVFNDHYLIGLHTRGYDYGPEGDPMSLLEYAQPVLSIFEDFVIKFSKDGDYELLLRVKEVAKGNIHLEGILESLFLKLTGVDAVVEKVTFIGTYVGHCSVMLTLSAWGCNGEAVIMSCESQMVEDAQNQHHKTVHTRNKYSVFYIDTVGGKNTRTKTLFRNSAVKKFKYLCVYGKKGMTVDDALRNDGRFIKDLGNFTLSDNENPNCITERTQKVDNLDQKKFKLCLPRNMRTNDEKLQNNPLSYHREQGGPPAPCSGENGARKRHTSRHRQGKRAGLHARLKARSNRPPLPSLLLANVRSLENKLDELRARITSQREVRDCCALILTETWLSASVPDTAIQLQSHSTHRGDRTAAAGKTKGGGVCIFVNNAWCGDVQIVHKCCTPDVELLLLKCRPFYLPREFSVVFLAAVYINPHANSAAALGILHDIISAQETAHPDAAFIIGGDFNHCNLRTVLPKFYQHVSIPTREQSTLDHVYTNIRGAYKAAPRPHFGLSDHISVFLYPAYRQKLKQTNPSLQESDPMSNILSLNMDETKKMVLDMRRESRQHQPLMIRDSEVECVSSFKLLGIHICDDLTWTLNITQLVKKAHQRLYFLRRLRKFGMSQRTQRTSYTAVIESILTSCIMVWYRNSTAADRKRLQRAVRMTERIVQVPLPSMQDINIESTGEPAASSETPPTPSTHSSVFCPLAGVIQVVILLFFMLWFCLIF</sequence>
<accession>A0ACB8X756</accession>
<comment type="caution">
    <text evidence="1">The sequence shown here is derived from an EMBL/GenBank/DDBJ whole genome shotgun (WGS) entry which is preliminary data.</text>
</comment>
<keyword evidence="2" id="KW-1185">Reference proteome</keyword>
<gene>
    <name evidence="1" type="ORF">L3Q82_003761</name>
</gene>
<reference evidence="1" key="1">
    <citation type="submission" date="2022-04" db="EMBL/GenBank/DDBJ databases">
        <title>Jade perch genome.</title>
        <authorList>
            <person name="Chao B."/>
        </authorList>
    </citation>
    <scope>NUCLEOTIDE SEQUENCE</scope>
    <source>
        <strain evidence="1">CB-2022</strain>
    </source>
</reference>
<dbReference type="EMBL" id="CM041532">
    <property type="protein sequence ID" value="KAI3375874.1"/>
    <property type="molecule type" value="Genomic_DNA"/>
</dbReference>
<proteinExistence type="predicted"/>